<reference evidence="2 3" key="1">
    <citation type="journal article" name="Front. Microbiol.">
        <title>Sugar Metabolism of the First Thermophilic Planctomycete Thermogutta terrifontis: Comparative Genomic and Transcriptomic Approaches.</title>
        <authorList>
            <person name="Elcheninov A.G."/>
            <person name="Menzel P."/>
            <person name="Gudbergsdottir S.R."/>
            <person name="Slesarev A.I."/>
            <person name="Kadnikov V.V."/>
            <person name="Krogh A."/>
            <person name="Bonch-Osmolovskaya E.A."/>
            <person name="Peng X."/>
            <person name="Kublanov I.V."/>
        </authorList>
    </citation>
    <scope>NUCLEOTIDE SEQUENCE [LARGE SCALE GENOMIC DNA]</scope>
    <source>
        <strain evidence="2 3">R1</strain>
    </source>
</reference>
<evidence type="ECO:0000256" key="1">
    <source>
        <dbReference type="SAM" id="Phobius"/>
    </source>
</evidence>
<gene>
    <name evidence="2" type="ORF">THTE_1504</name>
</gene>
<keyword evidence="1" id="KW-1133">Transmembrane helix</keyword>
<proteinExistence type="predicted"/>
<dbReference type="SUPFAM" id="SSF52317">
    <property type="entry name" value="Class I glutamine amidotransferase-like"/>
    <property type="match status" value="1"/>
</dbReference>
<sequence>MTPSINFQPIADSYYLVAGVLLLLLLLWRLAPISSELSPSRRRSLLIVRILIFLVLGFILLRPTLVFFSRLKQAGTVVLLIDQSRSMAVPDEIRGVSRFEALRQTLQKNQNALGKLARDVDLKVYAFDAQLHPLAIKDGRIELPSEPAGDQTAIGAALEDILRETSGERLLAVILLSDGAQRALYPRDLPPQPVAQRMRSLDQPLFAVRFGKSRTAAESRDLALEDLIVPDRIFVKNELKITSHLHAMGYTNQKIRVELWFETKPNQLEVVSAQEITIETADERIPVRFSYIPEVTGERKVSVVVEPIPGEALTTNNEQNGLVRVIAGGIRVLYLEGALRVEQRFLRRSLDAATDIHVDYVRIDPNRPESRPADLEKRLSPESYDVFILGDIDSSFFRPGELKRLADTVADGAGLLMIGGLQSFGAGGYAETPLADVLPIRMDRLERQPLGEAIRPDLHYPGPLRMVPTSIGLSHFAMALAPSPQENQRIWESLPPLDGANRWSGLKPGAIVLAEDAQGHPLLVVQFYGVGRVAAFAGDSTWRWCLHGYENAHKKFWRQLVLWLAKKEETQQNPVWVKLAQRRVPMGEKLQFEVGAGDPLGEPIPGVTWKVTVVTPSKSRIPVSVQPRQQNWVGEFQQTLEAGDYQVEVEAFQGSHLIGRETARFLVMKRDLEMDQPAADIALLSALARTSGGECVTAEDFPRIIKEIEKRTQSLEVPVATRRSLWDTWPTLLLFAFLNTLEWYLRKRWGLV</sequence>
<dbReference type="EMBL" id="CP018477">
    <property type="protein sequence ID" value="ASV74106.1"/>
    <property type="molecule type" value="Genomic_DNA"/>
</dbReference>
<keyword evidence="3" id="KW-1185">Reference proteome</keyword>
<organism evidence="2 3">
    <name type="scientific">Thermogutta terrifontis</name>
    <dbReference type="NCBI Taxonomy" id="1331910"/>
    <lineage>
        <taxon>Bacteria</taxon>
        <taxon>Pseudomonadati</taxon>
        <taxon>Planctomycetota</taxon>
        <taxon>Planctomycetia</taxon>
        <taxon>Pirellulales</taxon>
        <taxon>Thermoguttaceae</taxon>
        <taxon>Thermogutta</taxon>
    </lineage>
</organism>
<dbReference type="CDD" id="cd00198">
    <property type="entry name" value="vWFA"/>
    <property type="match status" value="1"/>
</dbReference>
<evidence type="ECO:0000313" key="3">
    <source>
        <dbReference type="Proteomes" id="UP000215086"/>
    </source>
</evidence>
<dbReference type="PANTHER" id="PTHR37947:SF1">
    <property type="entry name" value="BLL2462 PROTEIN"/>
    <property type="match status" value="1"/>
</dbReference>
<feature type="transmembrane region" description="Helical" evidence="1">
    <location>
        <begin position="43"/>
        <end position="61"/>
    </location>
</feature>
<dbReference type="Gene3D" id="3.40.50.410">
    <property type="entry name" value="von Willebrand factor, type A domain"/>
    <property type="match status" value="1"/>
</dbReference>
<name>A0A286RDR8_9BACT</name>
<dbReference type="OrthoDB" id="9781333at2"/>
<dbReference type="AlphaFoldDB" id="A0A286RDR8"/>
<evidence type="ECO:0008006" key="4">
    <source>
        <dbReference type="Google" id="ProtNLM"/>
    </source>
</evidence>
<evidence type="ECO:0000313" key="2">
    <source>
        <dbReference type="EMBL" id="ASV74106.1"/>
    </source>
</evidence>
<dbReference type="Proteomes" id="UP000215086">
    <property type="component" value="Chromosome"/>
</dbReference>
<keyword evidence="1" id="KW-0812">Transmembrane</keyword>
<dbReference type="Gene3D" id="3.40.50.880">
    <property type="match status" value="1"/>
</dbReference>
<dbReference type="RefSeq" id="WP_095414523.1">
    <property type="nucleotide sequence ID" value="NZ_CP018477.1"/>
</dbReference>
<dbReference type="SUPFAM" id="SSF53300">
    <property type="entry name" value="vWA-like"/>
    <property type="match status" value="1"/>
</dbReference>
<dbReference type="InterPro" id="IPR036465">
    <property type="entry name" value="vWFA_dom_sf"/>
</dbReference>
<dbReference type="KEGG" id="ttf:THTE_1504"/>
<protein>
    <recommendedName>
        <fullName evidence="4">Glutamine amidotransferase domain-containing protein</fullName>
    </recommendedName>
</protein>
<keyword evidence="1" id="KW-0472">Membrane</keyword>
<accession>A0A286RDR8</accession>
<dbReference type="PANTHER" id="PTHR37947">
    <property type="entry name" value="BLL2462 PROTEIN"/>
    <property type="match status" value="1"/>
</dbReference>
<dbReference type="InterPro" id="IPR029062">
    <property type="entry name" value="Class_I_gatase-like"/>
</dbReference>
<feature type="transmembrane region" description="Helical" evidence="1">
    <location>
        <begin position="13"/>
        <end position="31"/>
    </location>
</feature>